<feature type="compositionally biased region" description="Basic and acidic residues" evidence="4">
    <location>
        <begin position="597"/>
        <end position="615"/>
    </location>
</feature>
<feature type="compositionally biased region" description="Polar residues" evidence="4">
    <location>
        <begin position="65"/>
        <end position="74"/>
    </location>
</feature>
<dbReference type="EMBL" id="AP008213">
    <property type="protein sequence ID" value="BAH93896.1"/>
    <property type="molecule type" value="Genomic_DNA"/>
</dbReference>
<keyword evidence="2" id="KW-0645">Protease</keyword>
<evidence type="ECO:0000256" key="3">
    <source>
        <dbReference type="ARBA" id="ARBA00022801"/>
    </source>
</evidence>
<dbReference type="SUPFAM" id="SSF54001">
    <property type="entry name" value="Cysteine proteinases"/>
    <property type="match status" value="1"/>
</dbReference>
<dbReference type="Gene3D" id="3.40.395.10">
    <property type="entry name" value="Adenoviral Proteinase, Chain A"/>
    <property type="match status" value="1"/>
</dbReference>
<feature type="region of interest" description="Disordered" evidence="4">
    <location>
        <begin position="584"/>
        <end position="623"/>
    </location>
</feature>
<evidence type="ECO:0000256" key="1">
    <source>
        <dbReference type="ARBA" id="ARBA00005234"/>
    </source>
</evidence>
<protein>
    <submittedName>
        <fullName evidence="7">Os07g0431160 protein</fullName>
    </submittedName>
</protein>
<dbReference type="InterPro" id="IPR058352">
    <property type="entry name" value="DUF8039"/>
</dbReference>
<organism evidence="7 8">
    <name type="scientific">Oryza sativa subsp. japonica</name>
    <name type="common">Rice</name>
    <dbReference type="NCBI Taxonomy" id="39947"/>
    <lineage>
        <taxon>Eukaryota</taxon>
        <taxon>Viridiplantae</taxon>
        <taxon>Streptophyta</taxon>
        <taxon>Embryophyta</taxon>
        <taxon>Tracheophyta</taxon>
        <taxon>Spermatophyta</taxon>
        <taxon>Magnoliopsida</taxon>
        <taxon>Liliopsida</taxon>
        <taxon>Poales</taxon>
        <taxon>Poaceae</taxon>
        <taxon>BOP clade</taxon>
        <taxon>Oryzoideae</taxon>
        <taxon>Oryzeae</taxon>
        <taxon>Oryzinae</taxon>
        <taxon>Oryza</taxon>
        <taxon>Oryza sativa</taxon>
    </lineage>
</organism>
<evidence type="ECO:0000259" key="6">
    <source>
        <dbReference type="Pfam" id="PF26133"/>
    </source>
</evidence>
<dbReference type="Pfam" id="PF02902">
    <property type="entry name" value="Peptidase_C48"/>
    <property type="match status" value="1"/>
</dbReference>
<reference evidence="7 8" key="1">
    <citation type="journal article" date="2005" name="Nature">
        <title>The map-based sequence of the rice genome.</title>
        <authorList>
            <consortium name="International rice genome sequencing project (IRGSP)"/>
            <person name="Matsumoto T."/>
            <person name="Wu J."/>
            <person name="Kanamori H."/>
            <person name="Katayose Y."/>
            <person name="Fujisawa M."/>
            <person name="Namiki N."/>
            <person name="Mizuno H."/>
            <person name="Yamamoto K."/>
            <person name="Antonio B.A."/>
            <person name="Baba T."/>
            <person name="Sakata K."/>
            <person name="Nagamura Y."/>
            <person name="Aoki H."/>
            <person name="Arikawa K."/>
            <person name="Arita K."/>
            <person name="Bito T."/>
            <person name="Chiden Y."/>
            <person name="Fujitsuka N."/>
            <person name="Fukunaka R."/>
            <person name="Hamada M."/>
            <person name="Harada C."/>
            <person name="Hayashi A."/>
            <person name="Hijishita S."/>
            <person name="Honda M."/>
            <person name="Hosokawa S."/>
            <person name="Ichikawa Y."/>
            <person name="Idonuma A."/>
            <person name="Iijima M."/>
            <person name="Ikeda M."/>
            <person name="Ikeno M."/>
            <person name="Ito K."/>
            <person name="Ito S."/>
            <person name="Ito T."/>
            <person name="Ito Y."/>
            <person name="Ito Y."/>
            <person name="Iwabuchi A."/>
            <person name="Kamiya K."/>
            <person name="Karasawa W."/>
            <person name="Kurita K."/>
            <person name="Katagiri S."/>
            <person name="Kikuta A."/>
            <person name="Kobayashi H."/>
            <person name="Kobayashi N."/>
            <person name="Machita K."/>
            <person name="Maehara T."/>
            <person name="Masukawa M."/>
            <person name="Mizubayashi T."/>
            <person name="Mukai Y."/>
            <person name="Nagasaki H."/>
            <person name="Nagata Y."/>
            <person name="Naito S."/>
            <person name="Nakashima M."/>
            <person name="Nakama Y."/>
            <person name="Nakamichi Y."/>
            <person name="Nakamura M."/>
            <person name="Meguro A."/>
            <person name="Negishi M."/>
            <person name="Ohta I."/>
            <person name="Ohta T."/>
            <person name="Okamoto M."/>
            <person name="Ono N."/>
            <person name="Saji S."/>
            <person name="Sakaguchi M."/>
            <person name="Sakai K."/>
            <person name="Shibata M."/>
            <person name="Shimokawa T."/>
            <person name="Song J."/>
            <person name="Takazaki Y."/>
            <person name="Terasawa K."/>
            <person name="Tsugane M."/>
            <person name="Tsuji K."/>
            <person name="Ueda S."/>
            <person name="Waki K."/>
            <person name="Yamagata H."/>
            <person name="Yamamoto M."/>
            <person name="Yamamoto S."/>
            <person name="Yamane H."/>
            <person name="Yoshiki S."/>
            <person name="Yoshihara R."/>
            <person name="Yukawa K."/>
            <person name="Zhong H."/>
            <person name="Yano M."/>
            <person name="Yuan Q."/>
            <person name="Ouyang S."/>
            <person name="Liu J."/>
            <person name="Jones K.M."/>
            <person name="Gansberger K."/>
            <person name="Moffat K."/>
            <person name="Hill J."/>
            <person name="Bera J."/>
            <person name="Fadrosh D."/>
            <person name="Jin S."/>
            <person name="Johri S."/>
            <person name="Kim M."/>
            <person name="Overton L."/>
            <person name="Reardon M."/>
            <person name="Tsitrin T."/>
            <person name="Vuong H."/>
            <person name="Weaver B."/>
            <person name="Ciecko A."/>
            <person name="Tallon L."/>
            <person name="Jackson J."/>
            <person name="Pai G."/>
            <person name="Aken S.V."/>
            <person name="Utterback T."/>
            <person name="Reidmuller S."/>
            <person name="Feldblyum T."/>
            <person name="Hsiao J."/>
            <person name="Zismann V."/>
            <person name="Iobst S."/>
            <person name="de Vazeille A.R."/>
            <person name="Buell C.R."/>
            <person name="Ying K."/>
            <person name="Li Y."/>
            <person name="Lu T."/>
            <person name="Huang Y."/>
            <person name="Zhao Q."/>
            <person name="Feng Q."/>
            <person name="Zhang L."/>
            <person name="Zhu J."/>
            <person name="Weng Q."/>
            <person name="Mu J."/>
            <person name="Lu Y."/>
            <person name="Fan D."/>
            <person name="Liu Y."/>
            <person name="Guan J."/>
            <person name="Zhang Y."/>
            <person name="Yu S."/>
            <person name="Liu X."/>
            <person name="Zhang Y."/>
            <person name="Hong G."/>
            <person name="Han B."/>
            <person name="Choisne N."/>
            <person name="Demange N."/>
            <person name="Orjeda G."/>
            <person name="Samain S."/>
            <person name="Cattolico L."/>
            <person name="Pelletier E."/>
            <person name="Couloux A."/>
            <person name="Segurens B."/>
            <person name="Wincker P."/>
            <person name="D'Hont A."/>
            <person name="Scarpelli C."/>
            <person name="Weissenbach J."/>
            <person name="Salanoubat M."/>
            <person name="Quetier F."/>
            <person name="Yu Y."/>
            <person name="Kim H.R."/>
            <person name="Rambo T."/>
            <person name="Currie J."/>
            <person name="Collura K."/>
            <person name="Luo M."/>
            <person name="Yang T."/>
            <person name="Ammiraju J.S.S."/>
            <person name="Engler F."/>
            <person name="Soderlund C."/>
            <person name="Wing R.A."/>
            <person name="Palmer L.E."/>
            <person name="de la Bastide M."/>
            <person name="Spiegel L."/>
            <person name="Nascimento L."/>
            <person name="Zutavern T."/>
            <person name="O'Shaughnessy A."/>
            <person name="Dike S."/>
            <person name="Dedhia N."/>
            <person name="Preston R."/>
            <person name="Balija V."/>
            <person name="McCombie W.R."/>
            <person name="Chow T."/>
            <person name="Chen H."/>
            <person name="Chung M."/>
            <person name="Chen C."/>
            <person name="Shaw J."/>
            <person name="Wu H."/>
            <person name="Hsiao K."/>
            <person name="Chao Y."/>
            <person name="Chu M."/>
            <person name="Cheng C."/>
            <person name="Hour A."/>
            <person name="Lee P."/>
            <person name="Lin S."/>
            <person name="Lin Y."/>
            <person name="Liou J."/>
            <person name="Liu S."/>
            <person name="Hsing Y."/>
            <person name="Raghuvanshi S."/>
            <person name="Mohanty A."/>
            <person name="Bharti A.K."/>
            <person name="Gaur A."/>
            <person name="Gupta V."/>
            <person name="Kumar D."/>
            <person name="Ravi V."/>
            <person name="Vij S."/>
            <person name="Kapur A."/>
            <person name="Khurana P."/>
            <person name="Khurana P."/>
            <person name="Khurana J.P."/>
            <person name="Tyagi A.K."/>
            <person name="Gaikwad K."/>
            <person name="Singh A."/>
            <person name="Dalal V."/>
            <person name="Srivastava S."/>
            <person name="Dixit A."/>
            <person name="Pal A.K."/>
            <person name="Ghazi I.A."/>
            <person name="Yadav M."/>
            <person name="Pandit A."/>
            <person name="Bhargava A."/>
            <person name="Sureshbabu K."/>
            <person name="Batra K."/>
            <person name="Sharma T.R."/>
            <person name="Mohapatra T."/>
            <person name="Singh N.K."/>
            <person name="Messing J."/>
            <person name="Nelson A.B."/>
            <person name="Fuks G."/>
            <person name="Kavchok S."/>
            <person name="Keizer G."/>
            <person name="Linton E."/>
            <person name="Llaca V."/>
            <person name="Song R."/>
            <person name="Tanyolac B."/>
            <person name="Young S."/>
            <person name="Ho-Il K."/>
            <person name="Hahn J.H."/>
            <person name="Sangsakoo G."/>
            <person name="Vanavichit A."/>
            <person name="de Mattos Luiz.A.T."/>
            <person name="Zimmer P.D."/>
            <person name="Malone G."/>
            <person name="Dellagostin O."/>
            <person name="de Oliveira A.C."/>
            <person name="Bevan M."/>
            <person name="Bancroft I."/>
            <person name="Minx P."/>
            <person name="Cordum H."/>
            <person name="Wilson R."/>
            <person name="Cheng Z."/>
            <person name="Jin W."/>
            <person name="Jiang J."/>
            <person name="Leong S.A."/>
            <person name="Iwama H."/>
            <person name="Gojobori T."/>
            <person name="Itoh T."/>
            <person name="Niimura Y."/>
            <person name="Fujii Y."/>
            <person name="Habara T."/>
            <person name="Sakai H."/>
            <person name="Sato Y."/>
            <person name="Wilson G."/>
            <person name="Kumar K."/>
            <person name="McCouch S."/>
            <person name="Juretic N."/>
            <person name="Hoen D."/>
            <person name="Wright S."/>
            <person name="Bruskiewich R."/>
            <person name="Bureau T."/>
            <person name="Miyao A."/>
            <person name="Hirochika H."/>
            <person name="Nishikawa T."/>
            <person name="Kadowaki K."/>
            <person name="Sugiura M."/>
            <person name="Burr B."/>
            <person name="Sasaki T."/>
        </authorList>
    </citation>
    <scope>NUCLEOTIDE SEQUENCE [LARGE SCALE GENOMIC DNA]</scope>
    <source>
        <strain evidence="8">cv. Nipponbare</strain>
    </source>
</reference>
<proteinExistence type="inferred from homology"/>
<dbReference type="PANTHER" id="PTHR33018">
    <property type="entry name" value="OS10G0338966 PROTEIN-RELATED"/>
    <property type="match status" value="1"/>
</dbReference>
<dbReference type="GO" id="GO:0006508">
    <property type="term" value="P:proteolysis"/>
    <property type="evidence" value="ECO:0007669"/>
    <property type="project" value="UniProtKB-KW"/>
</dbReference>
<feature type="compositionally biased region" description="Pro residues" evidence="4">
    <location>
        <begin position="1"/>
        <end position="12"/>
    </location>
</feature>
<keyword evidence="3" id="KW-0378">Hydrolase</keyword>
<dbReference type="InterPro" id="IPR038765">
    <property type="entry name" value="Papain-like_cys_pep_sf"/>
</dbReference>
<name>C7J534_ORYSJ</name>
<feature type="domain" description="DUF8039" evidence="6">
    <location>
        <begin position="437"/>
        <end position="529"/>
    </location>
</feature>
<evidence type="ECO:0000256" key="2">
    <source>
        <dbReference type="ARBA" id="ARBA00022670"/>
    </source>
</evidence>
<feature type="region of interest" description="Disordered" evidence="4">
    <location>
        <begin position="1"/>
        <end position="74"/>
    </location>
</feature>
<dbReference type="GO" id="GO:0008234">
    <property type="term" value="F:cysteine-type peptidase activity"/>
    <property type="evidence" value="ECO:0007669"/>
    <property type="project" value="InterPro"/>
</dbReference>
<evidence type="ECO:0000313" key="8">
    <source>
        <dbReference type="Proteomes" id="UP000000763"/>
    </source>
</evidence>
<evidence type="ECO:0000259" key="5">
    <source>
        <dbReference type="Pfam" id="PF02902"/>
    </source>
</evidence>
<dbReference type="InterPro" id="IPR003653">
    <property type="entry name" value="Peptidase_C48_C"/>
</dbReference>
<gene>
    <name evidence="7" type="ordered locus">Os07g0431160</name>
</gene>
<feature type="domain" description="Ubiquitin-like protease family profile" evidence="5">
    <location>
        <begin position="732"/>
        <end position="867"/>
    </location>
</feature>
<comment type="similarity">
    <text evidence="1">Belongs to the peptidase C48 family.</text>
</comment>
<dbReference type="KEGG" id="dosa:Os07g0431160"/>
<evidence type="ECO:0000256" key="4">
    <source>
        <dbReference type="SAM" id="MobiDB-lite"/>
    </source>
</evidence>
<feature type="region of interest" description="Disordered" evidence="4">
    <location>
        <begin position="398"/>
        <end position="424"/>
    </location>
</feature>
<dbReference type="Proteomes" id="UP000000763">
    <property type="component" value="Chromosome 7"/>
</dbReference>
<dbReference type="AlphaFoldDB" id="C7J534"/>
<sequence length="904" mass="101164">MSTPGANPPSPTPARIQEEANPATEAVAEGHPATTAVQQPEIHELPQEQHTSMSGGTSASRSSRNPRSQNIWPTTVQVIREVDASGRPTAPRTVIGRWSNCCGLAARENFGILHKDIGKVTEAEKERAWTAMEKWFTFPAEAKDRLKRKAFQKMGKAWKNWKSKLFTEFVNPPGNHTPFDEYPQITEAVWEEFCSLKTTQEFRESSEAHRLLQQRNEHPHRLGTAGYIGKEAIWAQEDAAAAAANVPAPFSAIPEQRARNWARARGKVNPDGSVTFENKSDAVVYQELLGLVAEQASQSEVESAPKRREDDILTKALGTKKHPGRTRGIGSDVPWKHGLPQYRSQYRKRKVSKEERDARLKAELKVEVIQELEASMNARVEERVNKVLADMNIPRVTTPAVQPTPRVQHDASPSQHRSSCASTEVPAPGLPIAPLAAVDHIEGAAQCVLLARVHPTFAPEVAEGMAFKPSVTDKVHGADLLAGYAKVSIDTVKDTWSGYPLPVPPNDEIMTLGDARKTFIQWPKEDIVVKMTPRPSRPTELTPPKSKLSIEAPRGPALSVPHSPGGADMDLADIAQSLAPIKTTRKADSSPPLVKGQKRERGKGKVGELAPEPKRGKAATSVPVSKSGKVVRAPAQFELGMPLVEDNVLAVMGIACRELHKQYMELSNAKRKMRESSIVGHHDHQPFLSSPAYITIGFDDLFDLFRIRKLDTGLLKCYSLLCWIESRRHGNQVGFLDPSMVNEVNLRQSFTEVVDYVNRCLWAHQDKEYIMCAHNQERHWILLVIVPKWSRVTYLNSNKSKDYDFSEITKALNMAWGPYVEKGGRHKEGKNELYHDTKFACAKQIGDQCGFHVCHNMSTLLREVVEVEYIMALIHLLLLRWTKWEFLLRWKDKPKTTYSHCYQS</sequence>
<accession>C7J534</accession>
<feature type="compositionally biased region" description="Low complexity" evidence="4">
    <location>
        <begin position="51"/>
        <end position="63"/>
    </location>
</feature>
<reference evidence="8" key="2">
    <citation type="journal article" date="2008" name="Nucleic Acids Res.">
        <title>The rice annotation project database (RAP-DB): 2008 update.</title>
        <authorList>
            <consortium name="The rice annotation project (RAP)"/>
        </authorList>
    </citation>
    <scope>GENOME REANNOTATION</scope>
    <source>
        <strain evidence="8">cv. Nipponbare</strain>
    </source>
</reference>
<feature type="region of interest" description="Disordered" evidence="4">
    <location>
        <begin position="533"/>
        <end position="562"/>
    </location>
</feature>
<evidence type="ECO:0000313" key="7">
    <source>
        <dbReference type="EMBL" id="BAH93896.1"/>
    </source>
</evidence>
<feature type="compositionally biased region" description="Polar residues" evidence="4">
    <location>
        <begin position="411"/>
        <end position="422"/>
    </location>
</feature>
<dbReference type="PANTHER" id="PTHR33018:SF30">
    <property type="entry name" value="OS02G0502850 PROTEIN"/>
    <property type="match status" value="1"/>
</dbReference>
<dbReference type="Pfam" id="PF26133">
    <property type="entry name" value="DUF8039"/>
    <property type="match status" value="1"/>
</dbReference>